<feature type="transmembrane region" description="Helical" evidence="1">
    <location>
        <begin position="48"/>
        <end position="67"/>
    </location>
</feature>
<keyword evidence="3" id="KW-1185">Reference proteome</keyword>
<dbReference type="AlphaFoldDB" id="A0A939TJ02"/>
<feature type="transmembrane region" description="Helical" evidence="1">
    <location>
        <begin position="79"/>
        <end position="99"/>
    </location>
</feature>
<evidence type="ECO:0000313" key="2">
    <source>
        <dbReference type="EMBL" id="MBO2988706.1"/>
    </source>
</evidence>
<dbReference type="RefSeq" id="WP_208236276.1">
    <property type="nucleotide sequence ID" value="NZ_BAAAQU010000001.1"/>
</dbReference>
<keyword evidence="1" id="KW-1133">Transmembrane helix</keyword>
<dbReference type="EMBL" id="JAGFBF010000001">
    <property type="protein sequence ID" value="MBO2988706.1"/>
    <property type="molecule type" value="Genomic_DNA"/>
</dbReference>
<keyword evidence="1" id="KW-0472">Membrane</keyword>
<name>A0A939TJ02_9MICO</name>
<feature type="transmembrane region" description="Helical" evidence="1">
    <location>
        <begin position="24"/>
        <end position="42"/>
    </location>
</feature>
<accession>A0A939TJ02</accession>
<proteinExistence type="predicted"/>
<evidence type="ECO:0000313" key="3">
    <source>
        <dbReference type="Proteomes" id="UP000668403"/>
    </source>
</evidence>
<evidence type="ECO:0000256" key="1">
    <source>
        <dbReference type="SAM" id="Phobius"/>
    </source>
</evidence>
<keyword evidence="1" id="KW-0812">Transmembrane</keyword>
<reference evidence="2" key="1">
    <citation type="submission" date="2021-03" db="EMBL/GenBank/DDBJ databases">
        <title>Leucobacter chromiisoli sp. nov., isolated from chromium-containing soil of chemical plant.</title>
        <authorList>
            <person name="Xu Z."/>
        </authorList>
    </citation>
    <scope>NUCLEOTIDE SEQUENCE</scope>
    <source>
        <strain evidence="2">K 70/01</strain>
    </source>
</reference>
<comment type="caution">
    <text evidence="2">The sequence shown here is derived from an EMBL/GenBank/DDBJ whole genome shotgun (WGS) entry which is preliminary data.</text>
</comment>
<dbReference type="Proteomes" id="UP000668403">
    <property type="component" value="Unassembled WGS sequence"/>
</dbReference>
<sequence length="147" mass="15776">MDEPEAQNQLNLIRRAQHKSARHGALLATVAMASLVLAIAVVVDLEMIWLLGIVVLGFVGAAAARPLRLRLNWSDRFGICLLALTIVTTFGVYVLVQQVARSLEWPAPNTISAFSAAFLILTAGLPVLMRLALHTPRTGEPQGLGSA</sequence>
<protein>
    <submittedName>
        <fullName evidence="2">Uncharacterized protein</fullName>
    </submittedName>
</protein>
<organism evidence="2 3">
    <name type="scientific">Leucobacter tardus</name>
    <dbReference type="NCBI Taxonomy" id="501483"/>
    <lineage>
        <taxon>Bacteria</taxon>
        <taxon>Bacillati</taxon>
        <taxon>Actinomycetota</taxon>
        <taxon>Actinomycetes</taxon>
        <taxon>Micrococcales</taxon>
        <taxon>Microbacteriaceae</taxon>
        <taxon>Leucobacter</taxon>
    </lineage>
</organism>
<feature type="transmembrane region" description="Helical" evidence="1">
    <location>
        <begin position="111"/>
        <end position="133"/>
    </location>
</feature>
<gene>
    <name evidence="2" type="ORF">J4H85_01655</name>
</gene>